<dbReference type="EMBL" id="AQHV01000020">
    <property type="protein sequence ID" value="KKB49107.1"/>
    <property type="molecule type" value="Genomic_DNA"/>
</dbReference>
<evidence type="ECO:0000256" key="1">
    <source>
        <dbReference type="SAM" id="SignalP"/>
    </source>
</evidence>
<gene>
    <name evidence="2" type="ORF">HMPREF1535_03733</name>
</gene>
<name>A0A0F5IVD2_9BACT</name>
<dbReference type="PATRIC" id="fig|927665.4.peg.3841"/>
<comment type="caution">
    <text evidence="2">The sequence shown here is derived from an EMBL/GenBank/DDBJ whole genome shotgun (WGS) entry which is preliminary data.</text>
</comment>
<dbReference type="AlphaFoldDB" id="A0A0F5IVD2"/>
<feature type="signal peptide" evidence="1">
    <location>
        <begin position="1"/>
        <end position="22"/>
    </location>
</feature>
<dbReference type="RefSeq" id="WP_046147079.1">
    <property type="nucleotide sequence ID" value="NZ_KQ033913.1"/>
</dbReference>
<reference evidence="2 3" key="1">
    <citation type="submission" date="2013-04" db="EMBL/GenBank/DDBJ databases">
        <title>The Genome Sequence of Parabacteroides goldsteinii DSM 19448.</title>
        <authorList>
            <consortium name="The Broad Institute Genomics Platform"/>
            <person name="Earl A."/>
            <person name="Ward D."/>
            <person name="Feldgarden M."/>
            <person name="Gevers D."/>
            <person name="Martens E."/>
            <person name="Sakamoto M."/>
            <person name="Benno Y."/>
            <person name="Song Y."/>
            <person name="Liu C."/>
            <person name="Lee J."/>
            <person name="Bolanos M."/>
            <person name="Vaisanen M.L."/>
            <person name="Finegold S.M."/>
            <person name="Walker B."/>
            <person name="Young S."/>
            <person name="Zeng Q."/>
            <person name="Gargeya S."/>
            <person name="Fitzgerald M."/>
            <person name="Haas B."/>
            <person name="Abouelleil A."/>
            <person name="Allen A.W."/>
            <person name="Alvarado L."/>
            <person name="Arachchi H.M."/>
            <person name="Berlin A.M."/>
            <person name="Chapman S.B."/>
            <person name="Gainer-Dewar J."/>
            <person name="Goldberg J."/>
            <person name="Griggs A."/>
            <person name="Gujja S."/>
            <person name="Hansen M."/>
            <person name="Howarth C."/>
            <person name="Imamovic A."/>
            <person name="Ireland A."/>
            <person name="Larimer J."/>
            <person name="McCowan C."/>
            <person name="Murphy C."/>
            <person name="Pearson M."/>
            <person name="Poon T.W."/>
            <person name="Priest M."/>
            <person name="Roberts A."/>
            <person name="Saif S."/>
            <person name="Shea T."/>
            <person name="Sisk P."/>
            <person name="Sykes S."/>
            <person name="Wortman J."/>
            <person name="Nusbaum C."/>
            <person name="Birren B."/>
        </authorList>
    </citation>
    <scope>NUCLEOTIDE SEQUENCE [LARGE SCALE GENOMIC DNA]</scope>
    <source>
        <strain evidence="2 3">DSM 19448</strain>
    </source>
</reference>
<keyword evidence="1" id="KW-0732">Signal</keyword>
<proteinExistence type="predicted"/>
<evidence type="ECO:0008006" key="4">
    <source>
        <dbReference type="Google" id="ProtNLM"/>
    </source>
</evidence>
<protein>
    <recommendedName>
        <fullName evidence="4">Major fimbrial subunit protein N-terminal domain-containing protein</fullName>
    </recommendedName>
</protein>
<dbReference type="STRING" id="927665.HMPREF1535_03733"/>
<sequence>MKIRINILLPVCLALMMLACTSGLPDNDNRQKPQGEGEPVELSFKLYEASLTKALGATTLVDLDPGTKFTVLAYKAGTAVDASTQKLPEPLGKSVCTIADDKTADGNMSLYRGEYDLYFISYNSETAPDPSAGEIEVRNGYDFMYNEIKGLVVQPQNDGDNKMEVSMTGPFVRLGSKVDLSVKAKESPVKISDLIVQKIEIKNLSVPLTYYLGEKDWRPGAGYTDSYTVSNFSYTVNAWSKPHKNNDPIVLLPVDGSQPLEFIITLKVFYTEEGVVGIQEGIFTYTATTSKTLLKGMQYKFEFTLTFFGILNPGDITISLLDYTKVDQSTDEVGE</sequence>
<evidence type="ECO:0000313" key="2">
    <source>
        <dbReference type="EMBL" id="KKB49107.1"/>
    </source>
</evidence>
<dbReference type="PROSITE" id="PS51257">
    <property type="entry name" value="PROKAR_LIPOPROTEIN"/>
    <property type="match status" value="1"/>
</dbReference>
<dbReference type="HOGENOM" id="CLU_071999_0_0_10"/>
<feature type="chain" id="PRO_5002488540" description="Major fimbrial subunit protein N-terminal domain-containing protein" evidence="1">
    <location>
        <begin position="23"/>
        <end position="335"/>
    </location>
</feature>
<accession>A0A0F5IVD2</accession>
<organism evidence="2 3">
    <name type="scientific">Parabacteroides goldsteinii DSM 19448 = WAL 12034</name>
    <dbReference type="NCBI Taxonomy" id="927665"/>
    <lineage>
        <taxon>Bacteria</taxon>
        <taxon>Pseudomonadati</taxon>
        <taxon>Bacteroidota</taxon>
        <taxon>Bacteroidia</taxon>
        <taxon>Bacteroidales</taxon>
        <taxon>Tannerellaceae</taxon>
        <taxon>Parabacteroides</taxon>
    </lineage>
</organism>
<dbReference type="Proteomes" id="UP000033047">
    <property type="component" value="Unassembled WGS sequence"/>
</dbReference>
<evidence type="ECO:0000313" key="3">
    <source>
        <dbReference type="Proteomes" id="UP000033047"/>
    </source>
</evidence>